<organism evidence="2 3">
    <name type="scientific">Triplophysa tibetana</name>
    <dbReference type="NCBI Taxonomy" id="1572043"/>
    <lineage>
        <taxon>Eukaryota</taxon>
        <taxon>Metazoa</taxon>
        <taxon>Chordata</taxon>
        <taxon>Craniata</taxon>
        <taxon>Vertebrata</taxon>
        <taxon>Euteleostomi</taxon>
        <taxon>Actinopterygii</taxon>
        <taxon>Neopterygii</taxon>
        <taxon>Teleostei</taxon>
        <taxon>Ostariophysi</taxon>
        <taxon>Cypriniformes</taxon>
        <taxon>Nemacheilidae</taxon>
        <taxon>Triplophysa</taxon>
    </lineage>
</organism>
<feature type="coiled-coil region" evidence="1">
    <location>
        <begin position="31"/>
        <end position="58"/>
    </location>
</feature>
<dbReference type="EMBL" id="SOYY01000007">
    <property type="protein sequence ID" value="KAA0718799.1"/>
    <property type="molecule type" value="Genomic_DNA"/>
</dbReference>
<dbReference type="AlphaFoldDB" id="A0A5A9PCR4"/>
<comment type="caution">
    <text evidence="2">The sequence shown here is derived from an EMBL/GenBank/DDBJ whole genome shotgun (WGS) entry which is preliminary data.</text>
</comment>
<keyword evidence="3" id="KW-1185">Reference proteome</keyword>
<gene>
    <name evidence="2" type="ORF">E1301_Tti011422</name>
</gene>
<evidence type="ECO:0000313" key="2">
    <source>
        <dbReference type="EMBL" id="KAA0718799.1"/>
    </source>
</evidence>
<name>A0A5A9PCR4_9TELE</name>
<dbReference type="Gene3D" id="2.60.120.40">
    <property type="match status" value="1"/>
</dbReference>
<reference evidence="2 3" key="1">
    <citation type="journal article" date="2019" name="Mol. Ecol. Resour.">
        <title>Chromosome-level genome assembly of Triplophysa tibetana, a fish adapted to the harsh high-altitude environment of the Tibetan Plateau.</title>
        <authorList>
            <person name="Yang X."/>
            <person name="Liu H."/>
            <person name="Ma Z."/>
            <person name="Zou Y."/>
            <person name="Zou M."/>
            <person name="Mao Y."/>
            <person name="Li X."/>
            <person name="Wang H."/>
            <person name="Chen T."/>
            <person name="Wang W."/>
            <person name="Yang R."/>
        </authorList>
    </citation>
    <scope>NUCLEOTIDE SEQUENCE [LARGE SCALE GENOMIC DNA]</scope>
    <source>
        <strain evidence="2">TTIB1903HZAU</strain>
        <tissue evidence="2">Muscle</tissue>
    </source>
</reference>
<evidence type="ECO:0000256" key="1">
    <source>
        <dbReference type="SAM" id="Coils"/>
    </source>
</evidence>
<dbReference type="InterPro" id="IPR008983">
    <property type="entry name" value="Tumour_necrosis_fac-like_dom"/>
</dbReference>
<sequence length="117" mass="13163">MSVIGQEGEKILTEENEHLPEETDFATMTEHTELSNTVKSLQTRLEATEELLKRKEHKVAFAASLGNVIHHGPFNTEVTLAYKDVFVNHGNAYNPRTGSSHVLLELMHLLHLKAFLS</sequence>
<evidence type="ECO:0000313" key="3">
    <source>
        <dbReference type="Proteomes" id="UP000324632"/>
    </source>
</evidence>
<protein>
    <submittedName>
        <fullName evidence="2">Uncharacterized protein</fullName>
    </submittedName>
</protein>
<keyword evidence="1" id="KW-0175">Coiled coil</keyword>
<dbReference type="SUPFAM" id="SSF49842">
    <property type="entry name" value="TNF-like"/>
    <property type="match status" value="1"/>
</dbReference>
<dbReference type="Proteomes" id="UP000324632">
    <property type="component" value="Chromosome 7"/>
</dbReference>
<accession>A0A5A9PCR4</accession>
<proteinExistence type="predicted"/>